<feature type="domain" description="MACPF" evidence="8">
    <location>
        <begin position="46"/>
        <end position="364"/>
    </location>
</feature>
<protein>
    <recommendedName>
        <fullName evidence="8">MACPF domain-containing protein</fullName>
    </recommendedName>
</protein>
<feature type="region of interest" description="Disordered" evidence="5">
    <location>
        <begin position="599"/>
        <end position="690"/>
    </location>
</feature>
<feature type="transmembrane region" description="Helical" evidence="6">
    <location>
        <begin position="699"/>
        <end position="720"/>
    </location>
</feature>
<dbReference type="GO" id="GO:0005579">
    <property type="term" value="C:membrane attack complex"/>
    <property type="evidence" value="ECO:0007669"/>
    <property type="project" value="TreeGrafter"/>
</dbReference>
<proteinExistence type="predicted"/>
<keyword evidence="6" id="KW-1133">Transmembrane helix</keyword>
<keyword evidence="2" id="KW-0964">Secreted</keyword>
<dbReference type="OrthoDB" id="5950457at2759"/>
<dbReference type="PROSITE" id="PS51412">
    <property type="entry name" value="MACPF_2"/>
    <property type="match status" value="1"/>
</dbReference>
<evidence type="ECO:0000256" key="7">
    <source>
        <dbReference type="SAM" id="SignalP"/>
    </source>
</evidence>
<dbReference type="Proteomes" id="UP000054937">
    <property type="component" value="Unassembled WGS sequence"/>
</dbReference>
<evidence type="ECO:0000256" key="4">
    <source>
        <dbReference type="ARBA" id="ARBA00023157"/>
    </source>
</evidence>
<dbReference type="PANTHER" id="PTHR45742">
    <property type="entry name" value="COMPLEMENT COMPONENT C6"/>
    <property type="match status" value="1"/>
</dbReference>
<evidence type="ECO:0000313" key="9">
    <source>
        <dbReference type="EMBL" id="KRX03422.1"/>
    </source>
</evidence>
<evidence type="ECO:0000259" key="8">
    <source>
        <dbReference type="PROSITE" id="PS51412"/>
    </source>
</evidence>
<accession>A0A0V0QME9</accession>
<keyword evidence="3" id="KW-0204">Cytolysis</keyword>
<keyword evidence="4" id="KW-1015">Disulfide bond</keyword>
<feature type="compositionally biased region" description="Low complexity" evidence="5">
    <location>
        <begin position="640"/>
        <end position="689"/>
    </location>
</feature>
<comment type="caution">
    <text evidence="9">The sequence shown here is derived from an EMBL/GenBank/DDBJ whole genome shotgun (WGS) entry which is preliminary data.</text>
</comment>
<keyword evidence="6" id="KW-0812">Transmembrane</keyword>
<evidence type="ECO:0000313" key="10">
    <source>
        <dbReference type="Proteomes" id="UP000054937"/>
    </source>
</evidence>
<dbReference type="Pfam" id="PF01823">
    <property type="entry name" value="MACPF"/>
    <property type="match status" value="1"/>
</dbReference>
<name>A0A0V0QME9_PSEPJ</name>
<dbReference type="PANTHER" id="PTHR45742:SF8">
    <property type="entry name" value="FLOCCULATION PROTEIN FLO11"/>
    <property type="match status" value="1"/>
</dbReference>
<dbReference type="GO" id="GO:0005576">
    <property type="term" value="C:extracellular region"/>
    <property type="evidence" value="ECO:0007669"/>
    <property type="project" value="UniProtKB-SubCell"/>
</dbReference>
<evidence type="ECO:0000256" key="1">
    <source>
        <dbReference type="ARBA" id="ARBA00004613"/>
    </source>
</evidence>
<feature type="compositionally biased region" description="Basic and acidic residues" evidence="5">
    <location>
        <begin position="599"/>
        <end position="639"/>
    </location>
</feature>
<dbReference type="EMBL" id="LDAU01000131">
    <property type="protein sequence ID" value="KRX03422.1"/>
    <property type="molecule type" value="Genomic_DNA"/>
</dbReference>
<evidence type="ECO:0000256" key="6">
    <source>
        <dbReference type="SAM" id="Phobius"/>
    </source>
</evidence>
<sequence length="732" mass="84578">MNKQLYTLIFIILIAQTFGYKNHQRQQENKYLNTQDTKINYHQAGTQFACNPDIVSKRLLDTLGTSLNIISLTEKKQIFEFQCRDSHYMPDGTKRIPDGVTYQPIYAMNYQDNIKFANSADSFENIKLDIYNTKVLQDQNLKIKDMEKIFGEKDEQIMKIKKKLANKDKDFLHVTSTYQLHSFEINNYNYVQLSQEFIGALNNLAQDYDEMTYNQFINQWGTHFRQKVTLGGKIQQDIYTTVQGCPLNQQQIEENYEYYFMNQLVDQNLIESYREDDYEGQNVSYDFTNYIESQSSLNVLGGSYHQDLDAWITSIDSNPVIVEQTLLSISNLVDIVEQIPGLIPDNAGEKGPIIKKLRNLKSGQKKRLTVRSGCQLPNAINFDRDAIIEDNSSCYFTIFYGSYQSVYGGSCSQSDENKFTIKNPATNALSCPSIAQSVEIAKYYYGECTYDQYFCIRMDVQNFHPDLVESLQICKSTIMSHNFYSDTDQYYCSTKNGAEKEKILYANFKEGDQIYSCQQNFCQTNLNNEKVDQVGILDFYYLHEGQCTGIQKERKDPFQLCHDYCLYQYGKFLVQDDCILNQYLCLKEQYNSIECVNREKQNTEPEKPEEPEKPVKPEEPEKPEEPVKPEEPEKPEKPKNNNNNNNNDNTGKNNEPSGQSTTNTKPNTNTNNNNNSNNENENGQKDNQNLTKGSGGNTFIQAVLFISLFFLLIGVGYCIFRNQQQQEEAVQD</sequence>
<feature type="chain" id="PRO_5006867505" description="MACPF domain-containing protein" evidence="7">
    <location>
        <begin position="20"/>
        <end position="732"/>
    </location>
</feature>
<reference evidence="9 10" key="1">
    <citation type="journal article" date="2015" name="Sci. Rep.">
        <title>Genome of the facultative scuticociliatosis pathogen Pseudocohnilembus persalinus provides insight into its virulence through horizontal gene transfer.</title>
        <authorList>
            <person name="Xiong J."/>
            <person name="Wang G."/>
            <person name="Cheng J."/>
            <person name="Tian M."/>
            <person name="Pan X."/>
            <person name="Warren A."/>
            <person name="Jiang C."/>
            <person name="Yuan D."/>
            <person name="Miao W."/>
        </authorList>
    </citation>
    <scope>NUCLEOTIDE SEQUENCE [LARGE SCALE GENOMIC DNA]</scope>
    <source>
        <strain evidence="9">36N120E</strain>
    </source>
</reference>
<dbReference type="AlphaFoldDB" id="A0A0V0QME9"/>
<organism evidence="9 10">
    <name type="scientific">Pseudocohnilembus persalinus</name>
    <name type="common">Ciliate</name>
    <dbReference type="NCBI Taxonomy" id="266149"/>
    <lineage>
        <taxon>Eukaryota</taxon>
        <taxon>Sar</taxon>
        <taxon>Alveolata</taxon>
        <taxon>Ciliophora</taxon>
        <taxon>Intramacronucleata</taxon>
        <taxon>Oligohymenophorea</taxon>
        <taxon>Scuticociliatia</taxon>
        <taxon>Philasterida</taxon>
        <taxon>Pseudocohnilembidae</taxon>
        <taxon>Pseudocohnilembus</taxon>
    </lineage>
</organism>
<evidence type="ECO:0000256" key="5">
    <source>
        <dbReference type="SAM" id="MobiDB-lite"/>
    </source>
</evidence>
<gene>
    <name evidence="9" type="ORF">PPERSA_02801</name>
</gene>
<comment type="subcellular location">
    <subcellularLocation>
        <location evidence="1">Secreted</location>
    </subcellularLocation>
</comment>
<dbReference type="SMART" id="SM00457">
    <property type="entry name" value="MACPF"/>
    <property type="match status" value="1"/>
</dbReference>
<keyword evidence="7" id="KW-0732">Signal</keyword>
<keyword evidence="10" id="KW-1185">Reference proteome</keyword>
<dbReference type="InParanoid" id="A0A0V0QME9"/>
<evidence type="ECO:0000256" key="2">
    <source>
        <dbReference type="ARBA" id="ARBA00022525"/>
    </source>
</evidence>
<evidence type="ECO:0000256" key="3">
    <source>
        <dbReference type="ARBA" id="ARBA00022852"/>
    </source>
</evidence>
<dbReference type="InterPro" id="IPR020864">
    <property type="entry name" value="MACPF"/>
</dbReference>
<dbReference type="GO" id="GO:0031640">
    <property type="term" value="P:killing of cells of another organism"/>
    <property type="evidence" value="ECO:0007669"/>
    <property type="project" value="UniProtKB-KW"/>
</dbReference>
<feature type="signal peptide" evidence="7">
    <location>
        <begin position="1"/>
        <end position="19"/>
    </location>
</feature>
<dbReference type="GO" id="GO:0006956">
    <property type="term" value="P:complement activation"/>
    <property type="evidence" value="ECO:0007669"/>
    <property type="project" value="TreeGrafter"/>
</dbReference>
<keyword evidence="6" id="KW-0472">Membrane</keyword>